<dbReference type="Gene3D" id="3.40.50.620">
    <property type="entry name" value="HUPs"/>
    <property type="match status" value="1"/>
</dbReference>
<evidence type="ECO:0000256" key="4">
    <source>
        <dbReference type="ARBA" id="ARBA00022741"/>
    </source>
</evidence>
<dbReference type="HAMAP" id="MF_01161">
    <property type="entry name" value="tRNA_Ile_lys_synt"/>
    <property type="match status" value="1"/>
</dbReference>
<sequence length="571" mass="63370">MAGIGPAPILFNEFFQMFMRCMPPNGWPVNSKIAVGNSGGPDSTCLLFLLKKLLTDLRSKTMARQSIPTSVVSLSVNHNLQEASQSMAARSAANAAAMGVEHLSLDIPWGTPPFSAKPVASQSMEQVAREARYHVIFDGMARTGAHSVAFGHHADDQVETSLMRLARGTTELGAGGMRRCRRWGMGTGDVEGGLGWVGHHGLNRWIMRPLLEVRKDRILATCEEHRLDYVNDPTNFQPEITLRNGIRQMLTLQEEGKDMVISSSLIIMQSALSGLPPHISSSLEKIKIAAADLQETTMDLEGGLHQLHGAVKVLSSRLEDVDNEVTFHLKNLTLPSPPSTLILSSHALPAIVDPTVRLALVLRVMRYVSFHPWGSLRADGNRRRTSIQRIIDTLWQSDGAPPFTAGGGVLWQPAIFNAKKRLRVGTQCLGRQLQPGERFAWMASRLPAVPYYMLDTATLSAKLDVDITERLAIAMSRGDDSLEVLFDCRFLVRFDLSQIPEELVAALRKYQETGVNVRIKPHTKYYWPKVVLRKPSYPDTTYATLMDNGQMDTFGHAPWVNMEYIRLLDAT</sequence>
<comment type="catalytic activity">
    <reaction evidence="6">
        <text>cytidine(34) in tRNA(Ile2) + L-lysine + ATP = lysidine(34) in tRNA(Ile2) + AMP + diphosphate + H(+)</text>
        <dbReference type="Rhea" id="RHEA:43744"/>
        <dbReference type="Rhea" id="RHEA-COMP:10625"/>
        <dbReference type="Rhea" id="RHEA-COMP:10670"/>
        <dbReference type="ChEBI" id="CHEBI:15378"/>
        <dbReference type="ChEBI" id="CHEBI:30616"/>
        <dbReference type="ChEBI" id="CHEBI:32551"/>
        <dbReference type="ChEBI" id="CHEBI:33019"/>
        <dbReference type="ChEBI" id="CHEBI:82748"/>
        <dbReference type="ChEBI" id="CHEBI:83665"/>
        <dbReference type="ChEBI" id="CHEBI:456215"/>
        <dbReference type="EC" id="6.3.4.19"/>
    </reaction>
</comment>
<dbReference type="InterPro" id="IPR011063">
    <property type="entry name" value="TilS/TtcA_N"/>
</dbReference>
<evidence type="ECO:0000313" key="9">
    <source>
        <dbReference type="Proteomes" id="UP000719766"/>
    </source>
</evidence>
<dbReference type="GeneID" id="64591085"/>
<dbReference type="NCBIfam" id="TIGR02432">
    <property type="entry name" value="lysidine_TilS_N"/>
    <property type="match status" value="1"/>
</dbReference>
<evidence type="ECO:0000313" key="8">
    <source>
        <dbReference type="EMBL" id="KAG1800868.1"/>
    </source>
</evidence>
<dbReference type="OrthoDB" id="434144at2759"/>
<reference evidence="8" key="1">
    <citation type="journal article" date="2020" name="New Phytol.">
        <title>Comparative genomics reveals dynamic genome evolution in host specialist ectomycorrhizal fungi.</title>
        <authorList>
            <person name="Lofgren L.A."/>
            <person name="Nguyen N.H."/>
            <person name="Vilgalys R."/>
            <person name="Ruytinx J."/>
            <person name="Liao H.L."/>
            <person name="Branco S."/>
            <person name="Kuo A."/>
            <person name="LaButti K."/>
            <person name="Lipzen A."/>
            <person name="Andreopoulos W."/>
            <person name="Pangilinan J."/>
            <person name="Riley R."/>
            <person name="Hundley H."/>
            <person name="Na H."/>
            <person name="Barry K."/>
            <person name="Grigoriev I.V."/>
            <person name="Stajich J.E."/>
            <person name="Kennedy P.G."/>
        </authorList>
    </citation>
    <scope>NUCLEOTIDE SEQUENCE</scope>
    <source>
        <strain evidence="8">S12</strain>
    </source>
</reference>
<proteinExistence type="inferred from homology"/>
<keyword evidence="5" id="KW-0067">ATP-binding</keyword>
<dbReference type="InterPro" id="IPR012094">
    <property type="entry name" value="tRNA_Ile_lys_synt"/>
</dbReference>
<keyword evidence="4" id="KW-0547">Nucleotide-binding</keyword>
<evidence type="ECO:0000256" key="3">
    <source>
        <dbReference type="ARBA" id="ARBA00022694"/>
    </source>
</evidence>
<keyword evidence="2" id="KW-0436">Ligase</keyword>
<name>A0A9P7DQU6_9AGAM</name>
<gene>
    <name evidence="8" type="ORF">HD556DRAFT_1230098</name>
</gene>
<dbReference type="PANTHER" id="PTHR43033">
    <property type="entry name" value="TRNA(ILE)-LYSIDINE SYNTHASE-RELATED"/>
    <property type="match status" value="1"/>
</dbReference>
<dbReference type="AlphaFoldDB" id="A0A9P7DQU6"/>
<dbReference type="InterPro" id="IPR012795">
    <property type="entry name" value="tRNA_Ile_lys_synt_N"/>
</dbReference>
<comment type="caution">
    <text evidence="8">The sequence shown here is derived from an EMBL/GenBank/DDBJ whole genome shotgun (WGS) entry which is preliminary data.</text>
</comment>
<dbReference type="Proteomes" id="UP000719766">
    <property type="component" value="Unassembled WGS sequence"/>
</dbReference>
<evidence type="ECO:0000256" key="6">
    <source>
        <dbReference type="ARBA" id="ARBA00048539"/>
    </source>
</evidence>
<organism evidence="8 9">
    <name type="scientific">Suillus plorans</name>
    <dbReference type="NCBI Taxonomy" id="116603"/>
    <lineage>
        <taxon>Eukaryota</taxon>
        <taxon>Fungi</taxon>
        <taxon>Dikarya</taxon>
        <taxon>Basidiomycota</taxon>
        <taxon>Agaricomycotina</taxon>
        <taxon>Agaricomycetes</taxon>
        <taxon>Agaricomycetidae</taxon>
        <taxon>Boletales</taxon>
        <taxon>Suillineae</taxon>
        <taxon>Suillaceae</taxon>
        <taxon>Suillus</taxon>
    </lineage>
</organism>
<dbReference type="GO" id="GO:0008033">
    <property type="term" value="P:tRNA processing"/>
    <property type="evidence" value="ECO:0007669"/>
    <property type="project" value="UniProtKB-KW"/>
</dbReference>
<dbReference type="SUPFAM" id="SSF52402">
    <property type="entry name" value="Adenine nucleotide alpha hydrolases-like"/>
    <property type="match status" value="1"/>
</dbReference>
<evidence type="ECO:0000256" key="2">
    <source>
        <dbReference type="ARBA" id="ARBA00022598"/>
    </source>
</evidence>
<keyword evidence="3" id="KW-0819">tRNA processing</keyword>
<dbReference type="RefSeq" id="XP_041164610.1">
    <property type="nucleotide sequence ID" value="XM_041297321.1"/>
</dbReference>
<feature type="domain" description="tRNA(Ile)-lysidine/2-thiocytidine synthase N-terminal" evidence="7">
    <location>
        <begin position="32"/>
        <end position="248"/>
    </location>
</feature>
<keyword evidence="9" id="KW-1185">Reference proteome</keyword>
<dbReference type="GO" id="GO:0032267">
    <property type="term" value="F:tRNA(Ile)-lysidine synthase activity"/>
    <property type="evidence" value="ECO:0007669"/>
    <property type="project" value="UniProtKB-EC"/>
</dbReference>
<dbReference type="EMBL" id="JABBWE010000008">
    <property type="protein sequence ID" value="KAG1800868.1"/>
    <property type="molecule type" value="Genomic_DNA"/>
</dbReference>
<evidence type="ECO:0000259" key="7">
    <source>
        <dbReference type="Pfam" id="PF01171"/>
    </source>
</evidence>
<protein>
    <recommendedName>
        <fullName evidence="1">tRNA(Ile)-lysidine synthetase</fullName>
        <ecNumber evidence="1">6.3.4.19</ecNumber>
    </recommendedName>
</protein>
<dbReference type="PANTHER" id="PTHR43033:SF1">
    <property type="entry name" value="TRNA(ILE)-LYSIDINE SYNTHASE-RELATED"/>
    <property type="match status" value="1"/>
</dbReference>
<accession>A0A9P7DQU6</accession>
<dbReference type="EC" id="6.3.4.19" evidence="1"/>
<dbReference type="CDD" id="cd01992">
    <property type="entry name" value="TilS_N"/>
    <property type="match status" value="1"/>
</dbReference>
<evidence type="ECO:0000256" key="1">
    <source>
        <dbReference type="ARBA" id="ARBA00013267"/>
    </source>
</evidence>
<dbReference type="Pfam" id="PF01171">
    <property type="entry name" value="ATP_bind_3"/>
    <property type="match status" value="1"/>
</dbReference>
<dbReference type="GO" id="GO:0005524">
    <property type="term" value="F:ATP binding"/>
    <property type="evidence" value="ECO:0007669"/>
    <property type="project" value="UniProtKB-KW"/>
</dbReference>
<evidence type="ECO:0000256" key="5">
    <source>
        <dbReference type="ARBA" id="ARBA00022840"/>
    </source>
</evidence>
<dbReference type="InterPro" id="IPR014729">
    <property type="entry name" value="Rossmann-like_a/b/a_fold"/>
</dbReference>